<sequence>MATCARRCSQLQAYGSGSGSQPSSSGYPPSPMAPWQPRANIATTPPYNPWVLDRSATNHLTSDLSNFSMHQPYTGGEEVTIADGSGLPISHTGSALLPTPSRSLALKDIFYVPNVSENLISVYRMCNANKVSVEFFPVHYQVKDLSTGARLLK</sequence>
<dbReference type="InterPro" id="IPR054722">
    <property type="entry name" value="PolX-like_BBD"/>
</dbReference>
<organism evidence="3 4">
    <name type="scientific">Arabidopsis thaliana x Arabidopsis arenosa</name>
    <dbReference type="NCBI Taxonomy" id="1240361"/>
    <lineage>
        <taxon>Eukaryota</taxon>
        <taxon>Viridiplantae</taxon>
        <taxon>Streptophyta</taxon>
        <taxon>Embryophyta</taxon>
        <taxon>Tracheophyta</taxon>
        <taxon>Spermatophyta</taxon>
        <taxon>Magnoliopsida</taxon>
        <taxon>eudicotyledons</taxon>
        <taxon>Gunneridae</taxon>
        <taxon>Pentapetalae</taxon>
        <taxon>rosids</taxon>
        <taxon>malvids</taxon>
        <taxon>Brassicales</taxon>
        <taxon>Brassicaceae</taxon>
        <taxon>Camelineae</taxon>
        <taxon>Arabidopsis</taxon>
    </lineage>
</organism>
<keyword evidence="4" id="KW-1185">Reference proteome</keyword>
<accession>A0A8T2A4M6</accession>
<evidence type="ECO:0000313" key="3">
    <source>
        <dbReference type="EMBL" id="KAG7567856.1"/>
    </source>
</evidence>
<comment type="caution">
    <text evidence="3">The sequence shown here is derived from an EMBL/GenBank/DDBJ whole genome shotgun (WGS) entry which is preliminary data.</text>
</comment>
<feature type="region of interest" description="Disordered" evidence="1">
    <location>
        <begin position="12"/>
        <end position="39"/>
    </location>
</feature>
<protein>
    <recommendedName>
        <fullName evidence="2">Retrovirus-related Pol polyprotein from transposon TNT 1-94-like beta-barrel domain-containing protein</fullName>
    </recommendedName>
</protein>
<dbReference type="AlphaFoldDB" id="A0A8T2A4M6"/>
<reference evidence="3 4" key="1">
    <citation type="submission" date="2020-12" db="EMBL/GenBank/DDBJ databases">
        <title>Concerted genomic and epigenomic changes stabilize Arabidopsis allopolyploids.</title>
        <authorList>
            <person name="Chen Z."/>
        </authorList>
    </citation>
    <scope>NUCLEOTIDE SEQUENCE [LARGE SCALE GENOMIC DNA]</scope>
    <source>
        <strain evidence="3">Allo738</strain>
        <tissue evidence="3">Leaf</tissue>
    </source>
</reference>
<dbReference type="EMBL" id="JAEFBK010000009">
    <property type="protein sequence ID" value="KAG7567856.1"/>
    <property type="molecule type" value="Genomic_DNA"/>
</dbReference>
<name>A0A8T2A4M6_9BRAS</name>
<evidence type="ECO:0000313" key="4">
    <source>
        <dbReference type="Proteomes" id="UP000694240"/>
    </source>
</evidence>
<proteinExistence type="predicted"/>
<dbReference type="Proteomes" id="UP000694240">
    <property type="component" value="Chromosome 9"/>
</dbReference>
<evidence type="ECO:0000259" key="2">
    <source>
        <dbReference type="Pfam" id="PF22936"/>
    </source>
</evidence>
<dbReference type="Pfam" id="PF22936">
    <property type="entry name" value="Pol_BBD"/>
    <property type="match status" value="1"/>
</dbReference>
<evidence type="ECO:0000256" key="1">
    <source>
        <dbReference type="SAM" id="MobiDB-lite"/>
    </source>
</evidence>
<feature type="domain" description="Retrovirus-related Pol polyprotein from transposon TNT 1-94-like beta-barrel" evidence="2">
    <location>
        <begin position="50"/>
        <end position="127"/>
    </location>
</feature>
<gene>
    <name evidence="3" type="ORF">ISN45_Aa04g006950</name>
</gene>